<proteinExistence type="predicted"/>
<dbReference type="InterPro" id="IPR009241">
    <property type="entry name" value="HigB-like"/>
</dbReference>
<gene>
    <name evidence="1" type="ORF">GCM10009550_54360</name>
</gene>
<evidence type="ECO:0008006" key="3">
    <source>
        <dbReference type="Google" id="ProtNLM"/>
    </source>
</evidence>
<keyword evidence="2" id="KW-1185">Reference proteome</keyword>
<sequence length="195" mass="21877">MLPQLGGGEGEPVEHAHGKVAIAETGFDAGRVRKLGQFVQRDADTGSDDEAHTTSPFGLLTWKSCLVPNLLYSIDAMSWGTVELEPEVREWLERLPTAQFATAAFYIELLAEQGVLLGEPYTRQLDGKLRELRFHLDTEAVRVTYWMASGRRIILLTVFHKTRMREDREVARARRALRLCVAEAHTVDTEEGGGR</sequence>
<protein>
    <recommendedName>
        <fullName evidence="3">Phage derived Gp49-like protein DUF891</fullName>
    </recommendedName>
</protein>
<reference evidence="1 2" key="1">
    <citation type="journal article" date="2019" name="Int. J. Syst. Evol. Microbiol.">
        <title>The Global Catalogue of Microorganisms (GCM) 10K type strain sequencing project: providing services to taxonomists for standard genome sequencing and annotation.</title>
        <authorList>
            <consortium name="The Broad Institute Genomics Platform"/>
            <consortium name="The Broad Institute Genome Sequencing Center for Infectious Disease"/>
            <person name="Wu L."/>
            <person name="Ma J."/>
        </authorList>
    </citation>
    <scope>NUCLEOTIDE SEQUENCE [LARGE SCALE GENOMIC DNA]</scope>
    <source>
        <strain evidence="1 2">JCM 10696</strain>
    </source>
</reference>
<name>A0ABN1RQA8_9ACTN</name>
<dbReference type="Proteomes" id="UP001500665">
    <property type="component" value="Unassembled WGS sequence"/>
</dbReference>
<accession>A0ABN1RQA8</accession>
<evidence type="ECO:0000313" key="2">
    <source>
        <dbReference type="Proteomes" id="UP001500665"/>
    </source>
</evidence>
<comment type="caution">
    <text evidence="1">The sequence shown here is derived from an EMBL/GenBank/DDBJ whole genome shotgun (WGS) entry which is preliminary data.</text>
</comment>
<dbReference type="Pfam" id="PF05973">
    <property type="entry name" value="Gp49"/>
    <property type="match status" value="1"/>
</dbReference>
<organism evidence="1 2">
    <name type="scientific">Actinocorallia libanotica</name>
    <dbReference type="NCBI Taxonomy" id="46162"/>
    <lineage>
        <taxon>Bacteria</taxon>
        <taxon>Bacillati</taxon>
        <taxon>Actinomycetota</taxon>
        <taxon>Actinomycetes</taxon>
        <taxon>Streptosporangiales</taxon>
        <taxon>Thermomonosporaceae</taxon>
        <taxon>Actinocorallia</taxon>
    </lineage>
</organism>
<evidence type="ECO:0000313" key="1">
    <source>
        <dbReference type="EMBL" id="GAA0961583.1"/>
    </source>
</evidence>
<dbReference type="EMBL" id="BAAAHH010000026">
    <property type="protein sequence ID" value="GAA0961583.1"/>
    <property type="molecule type" value="Genomic_DNA"/>
</dbReference>